<feature type="domain" description="TonB-dependent transporter Oar-like beta-barrel" evidence="2">
    <location>
        <begin position="224"/>
        <end position="1170"/>
    </location>
</feature>
<feature type="compositionally biased region" description="Low complexity" evidence="1">
    <location>
        <begin position="561"/>
        <end position="572"/>
    </location>
</feature>
<dbReference type="Gene3D" id="2.60.40.1120">
    <property type="entry name" value="Carboxypeptidase-like, regulatory domain"/>
    <property type="match status" value="1"/>
</dbReference>
<comment type="caution">
    <text evidence="3">The sequence shown here is derived from an EMBL/GenBank/DDBJ whole genome shotgun (WGS) entry which is preliminary data.</text>
</comment>
<keyword evidence="4" id="KW-1185">Reference proteome</keyword>
<organism evidence="3 4">
    <name type="scientific">Terriglobus aquaticus</name>
    <dbReference type="NCBI Taxonomy" id="940139"/>
    <lineage>
        <taxon>Bacteria</taxon>
        <taxon>Pseudomonadati</taxon>
        <taxon>Acidobacteriota</taxon>
        <taxon>Terriglobia</taxon>
        <taxon>Terriglobales</taxon>
        <taxon>Acidobacteriaceae</taxon>
        <taxon>Terriglobus</taxon>
    </lineage>
</organism>
<gene>
    <name evidence="3" type="ORF">ACK2TP_00025</name>
</gene>
<dbReference type="SUPFAM" id="SSF56935">
    <property type="entry name" value="Porins"/>
    <property type="match status" value="1"/>
</dbReference>
<dbReference type="InterPro" id="IPR013784">
    <property type="entry name" value="Carb-bd-like_fold"/>
</dbReference>
<accession>A0ABW9KGC2</accession>
<evidence type="ECO:0000313" key="3">
    <source>
        <dbReference type="EMBL" id="MFN2974137.1"/>
    </source>
</evidence>
<dbReference type="SUPFAM" id="SSF49452">
    <property type="entry name" value="Starch-binding domain-like"/>
    <property type="match status" value="1"/>
</dbReference>
<feature type="region of interest" description="Disordered" evidence="1">
    <location>
        <begin position="558"/>
        <end position="578"/>
    </location>
</feature>
<evidence type="ECO:0000256" key="1">
    <source>
        <dbReference type="SAM" id="MobiDB-lite"/>
    </source>
</evidence>
<sequence>MLAQKSSGTVTGQVTDPSGAAVPNATVTLLNKATNTNRIVHTNSAGEYTFTDVQIGTYEVDVVASSFRKQVTQGVIVNVDTVTSADAHLVTGDVSESVTVTSSTVQVQTEDASVGGVVDGTQVKELPLNGRSFVQLTQLQPGVSPANNFDSKNKGLQAGVDFSVNGNPTTNNLYLIDGANNNDVGSNRTILIYPSIDAIAEFKMLTNSYGPEYGQASGAIISIVTRQGTNTFHGSAFYQGRNDALAAYTYFSRRNAGQGQPLNGKDKLRRNDFGYSIGGPILKDKLFFFFNQEFNRTINGFTKTDCVATAAEQAGDFTQTYGTISGSTTPSSGCNEPQPTFADGSHKLATIDKAGALLAQYYPTPNQPLSAGGNNWSVSLPTFVKYRQENVRADYVLGRNQFMGRYTQDSWSDPSYNGNQYWGDSDFPEVNSNWAQPAKQVIGRWTSTITNTLVNDAEFSYSNNRINITPGGTNAGLLQQLTAAVPTLYPTSLKNNKAGSIPQIWGGLGNYGNNQNLQTIAPWNNLENLYNVRDDVSKVAGKHQLKFGVLLGFNQKDEDSSTSSSEHPTFSTADYQVDTTHGGYRTGNNLANVLIPNNPFTLTETSTNVRALLDWRDYEFYAGDVWKITPRITLSYGARWSFLRSPYQPNGAETSFQPSLYDRTKPASDACNGLWYVPGKPSPCTAANATFGTSFSAGTPGPNKYLVNQNNHLIAPRVGIAFDVFGNGMTAVRLGGGEFYQRERVSRYTLEANAPFAVTTSNYSRALSGATPASLSGGSASPSGGFDASNTLPSTWQYNVAVEQQLAKNTTFQIGYVHNRGMHLTSSYDINTIPSQNWALATFAPSGNGPGQQQTFRPYSNFGSLAWWSHNGDSNYNSLQTAFRTQIAGFRFQASYTWSHAIADILTDDSSGGTGAQSFTYYPNPGLDKGNAATNRPNFFVANGTYLLPRLQGHNGLVQQTLGGWELTGITTAASGNSFTIYQNGIGENTAAVVPGLTSNAIVNGQLVQYPAGSVTALFQTGLVSNQRPLLAQGQSCSNGGNIGGSQVINANAFTLIGYQLGSYNPNMAPRGACHGPKLVNTDLSLDKNWRIHDRFNVQFRMDAFDLLNHANFRADQINGTAVASVNCGPRIGSGYAPCSPVNNVVTNQIGGQNFGQSTGVNGNAQRQFQYGLHLEF</sequence>
<dbReference type="Proteomes" id="UP001634747">
    <property type="component" value="Unassembled WGS sequence"/>
</dbReference>
<evidence type="ECO:0000313" key="4">
    <source>
        <dbReference type="Proteomes" id="UP001634747"/>
    </source>
</evidence>
<name>A0ABW9KGC2_9BACT</name>
<dbReference type="InterPro" id="IPR057601">
    <property type="entry name" value="Oar-like_b-barrel"/>
</dbReference>
<reference evidence="3 4" key="1">
    <citation type="submission" date="2024-12" db="EMBL/GenBank/DDBJ databases">
        <authorList>
            <person name="Lee Y."/>
        </authorList>
    </citation>
    <scope>NUCLEOTIDE SEQUENCE [LARGE SCALE GENOMIC DNA]</scope>
    <source>
        <strain evidence="3 4">03SUJ4</strain>
    </source>
</reference>
<evidence type="ECO:0000259" key="2">
    <source>
        <dbReference type="Pfam" id="PF25183"/>
    </source>
</evidence>
<dbReference type="EMBL" id="JBJYXY010000001">
    <property type="protein sequence ID" value="MFN2974137.1"/>
    <property type="molecule type" value="Genomic_DNA"/>
</dbReference>
<dbReference type="RefSeq" id="WP_263414289.1">
    <property type="nucleotide sequence ID" value="NZ_BAABBH010000001.1"/>
</dbReference>
<proteinExistence type="predicted"/>
<dbReference type="Pfam" id="PF13620">
    <property type="entry name" value="CarboxypepD_reg"/>
    <property type="match status" value="1"/>
</dbReference>
<protein>
    <submittedName>
        <fullName evidence="3">Carboxypeptidase regulatory-like domain-containing protein</fullName>
    </submittedName>
</protein>
<dbReference type="Pfam" id="PF25183">
    <property type="entry name" value="OMP_b-brl_4"/>
    <property type="match status" value="1"/>
</dbReference>